<dbReference type="InterPro" id="IPR012597">
    <property type="entry name" value="Pheromone"/>
</dbReference>
<dbReference type="Proteomes" id="UP000565441">
    <property type="component" value="Unassembled WGS sequence"/>
</dbReference>
<keyword evidence="2" id="KW-1185">Reference proteome</keyword>
<dbReference type="Pfam" id="PF08015">
    <property type="entry name" value="Pheromone"/>
    <property type="match status" value="1"/>
</dbReference>
<dbReference type="GO" id="GO:0000772">
    <property type="term" value="F:mating pheromone activity"/>
    <property type="evidence" value="ECO:0007669"/>
    <property type="project" value="InterPro"/>
</dbReference>
<name>A0A8H5H8I3_9AGAR</name>
<dbReference type="AlphaFoldDB" id="A0A8H5H8I3"/>
<dbReference type="EMBL" id="JAACJP010000019">
    <property type="protein sequence ID" value="KAF5378595.1"/>
    <property type="molecule type" value="Genomic_DNA"/>
</dbReference>
<organism evidence="1 2">
    <name type="scientific">Tricholomella constricta</name>
    <dbReference type="NCBI Taxonomy" id="117010"/>
    <lineage>
        <taxon>Eukaryota</taxon>
        <taxon>Fungi</taxon>
        <taxon>Dikarya</taxon>
        <taxon>Basidiomycota</taxon>
        <taxon>Agaricomycotina</taxon>
        <taxon>Agaricomycetes</taxon>
        <taxon>Agaricomycetidae</taxon>
        <taxon>Agaricales</taxon>
        <taxon>Tricholomatineae</taxon>
        <taxon>Lyophyllaceae</taxon>
        <taxon>Tricholomella</taxon>
    </lineage>
</organism>
<protein>
    <submittedName>
        <fullName evidence="1">Uncharacterized protein</fullName>
    </submittedName>
</protein>
<evidence type="ECO:0000313" key="1">
    <source>
        <dbReference type="EMBL" id="KAF5378595.1"/>
    </source>
</evidence>
<proteinExistence type="predicted"/>
<gene>
    <name evidence="1" type="ORF">D9615_007164</name>
</gene>
<sequence length="58" mass="6231">MDTFASLFDIFVIDEADTLSAGQTSHHSDSVMDDLPRDEERIGSGKAVAFCTIALPVS</sequence>
<evidence type="ECO:0000313" key="2">
    <source>
        <dbReference type="Proteomes" id="UP000565441"/>
    </source>
</evidence>
<comment type="caution">
    <text evidence="1">The sequence shown here is derived from an EMBL/GenBank/DDBJ whole genome shotgun (WGS) entry which is preliminary data.</text>
</comment>
<dbReference type="GO" id="GO:0016020">
    <property type="term" value="C:membrane"/>
    <property type="evidence" value="ECO:0007669"/>
    <property type="project" value="InterPro"/>
</dbReference>
<accession>A0A8H5H8I3</accession>
<reference evidence="1 2" key="1">
    <citation type="journal article" date="2020" name="ISME J.">
        <title>Uncovering the hidden diversity of litter-decomposition mechanisms in mushroom-forming fungi.</title>
        <authorList>
            <person name="Floudas D."/>
            <person name="Bentzer J."/>
            <person name="Ahren D."/>
            <person name="Johansson T."/>
            <person name="Persson P."/>
            <person name="Tunlid A."/>
        </authorList>
    </citation>
    <scope>NUCLEOTIDE SEQUENCE [LARGE SCALE GENOMIC DNA]</scope>
    <source>
        <strain evidence="1 2">CBS 661.87</strain>
    </source>
</reference>